<organism evidence="5 6">
    <name type="scientific">Cymbomonas tetramitiformis</name>
    <dbReference type="NCBI Taxonomy" id="36881"/>
    <lineage>
        <taxon>Eukaryota</taxon>
        <taxon>Viridiplantae</taxon>
        <taxon>Chlorophyta</taxon>
        <taxon>Pyramimonadophyceae</taxon>
        <taxon>Pyramimonadales</taxon>
        <taxon>Pyramimonadaceae</taxon>
        <taxon>Cymbomonas</taxon>
    </lineage>
</organism>
<dbReference type="EMBL" id="LGRX02012911">
    <property type="protein sequence ID" value="KAK3266653.1"/>
    <property type="molecule type" value="Genomic_DNA"/>
</dbReference>
<name>A0AAE0FVP2_9CHLO</name>
<dbReference type="Proteomes" id="UP001190700">
    <property type="component" value="Unassembled WGS sequence"/>
</dbReference>
<dbReference type="SMART" id="SM00360">
    <property type="entry name" value="RRM"/>
    <property type="match status" value="1"/>
</dbReference>
<dbReference type="PANTHER" id="PTHR15241">
    <property type="entry name" value="TRANSFORMER-2-RELATED"/>
    <property type="match status" value="1"/>
</dbReference>
<feature type="coiled-coil region" evidence="2">
    <location>
        <begin position="162"/>
        <end position="189"/>
    </location>
</feature>
<dbReference type="Gene3D" id="3.30.70.330">
    <property type="match status" value="1"/>
</dbReference>
<dbReference type="InterPro" id="IPR035979">
    <property type="entry name" value="RBD_domain_sf"/>
</dbReference>
<dbReference type="SUPFAM" id="SSF54928">
    <property type="entry name" value="RNA-binding domain, RBD"/>
    <property type="match status" value="1"/>
</dbReference>
<evidence type="ECO:0000256" key="1">
    <source>
        <dbReference type="PROSITE-ProRule" id="PRU00176"/>
    </source>
</evidence>
<evidence type="ECO:0000313" key="5">
    <source>
        <dbReference type="EMBL" id="KAK3266653.1"/>
    </source>
</evidence>
<feature type="region of interest" description="Disordered" evidence="3">
    <location>
        <begin position="118"/>
        <end position="145"/>
    </location>
</feature>
<evidence type="ECO:0000256" key="3">
    <source>
        <dbReference type="SAM" id="MobiDB-lite"/>
    </source>
</evidence>
<dbReference type="AlphaFoldDB" id="A0AAE0FVP2"/>
<dbReference type="GO" id="GO:0003723">
    <property type="term" value="F:RNA binding"/>
    <property type="evidence" value="ECO:0007669"/>
    <property type="project" value="UniProtKB-UniRule"/>
</dbReference>
<dbReference type="PANTHER" id="PTHR15241:SF304">
    <property type="entry name" value="RRM DOMAIN-CONTAINING PROTEIN"/>
    <property type="match status" value="1"/>
</dbReference>
<protein>
    <recommendedName>
        <fullName evidence="4">RRM domain-containing protein</fullName>
    </recommendedName>
</protein>
<feature type="compositionally biased region" description="Basic and acidic residues" evidence="3">
    <location>
        <begin position="130"/>
        <end position="145"/>
    </location>
</feature>
<evidence type="ECO:0000256" key="2">
    <source>
        <dbReference type="SAM" id="Coils"/>
    </source>
</evidence>
<gene>
    <name evidence="5" type="ORF">CYMTET_24732</name>
</gene>
<feature type="domain" description="RRM" evidence="4">
    <location>
        <begin position="25"/>
        <end position="108"/>
    </location>
</feature>
<dbReference type="PROSITE" id="PS50102">
    <property type="entry name" value="RRM"/>
    <property type="match status" value="1"/>
</dbReference>
<keyword evidence="1" id="KW-0694">RNA-binding</keyword>
<keyword evidence="2" id="KW-0175">Coiled coil</keyword>
<accession>A0AAE0FVP2</accession>
<dbReference type="Pfam" id="PF00076">
    <property type="entry name" value="RRM_1"/>
    <property type="match status" value="1"/>
</dbReference>
<evidence type="ECO:0000313" key="6">
    <source>
        <dbReference type="Proteomes" id="UP001190700"/>
    </source>
</evidence>
<proteinExistence type="predicted"/>
<dbReference type="InterPro" id="IPR012677">
    <property type="entry name" value="Nucleotide-bd_a/b_plait_sf"/>
</dbReference>
<comment type="caution">
    <text evidence="5">The sequence shown here is derived from an EMBL/GenBank/DDBJ whole genome shotgun (WGS) entry which is preliminary data.</text>
</comment>
<reference evidence="5 6" key="1">
    <citation type="journal article" date="2015" name="Genome Biol. Evol.">
        <title>Comparative Genomics of a Bacterivorous Green Alga Reveals Evolutionary Causalities and Consequences of Phago-Mixotrophic Mode of Nutrition.</title>
        <authorList>
            <person name="Burns J.A."/>
            <person name="Paasch A."/>
            <person name="Narechania A."/>
            <person name="Kim E."/>
        </authorList>
    </citation>
    <scope>NUCLEOTIDE SEQUENCE [LARGE SCALE GENOMIC DNA]</scope>
    <source>
        <strain evidence="5 6">PLY_AMNH</strain>
    </source>
</reference>
<dbReference type="InterPro" id="IPR000504">
    <property type="entry name" value="RRM_dom"/>
</dbReference>
<sequence>MHLSTSSDGISIKETRSMNFRDDQRTLWIGDISESITDKILENAFGQFGTVLRAWVAKDPHTRRSRGFGFVEFSTHTEAGYVRDLCREKSFLMLGGFPRPVRVDFNRPWQMRAAELERSRMQSAGGSRQPELEKMQSEEEESTKHDYELVKVDPDTSEGKLAEDLRRVVKRQRVELEMLQKLHESAIERLAEDVETEINSLHQIYRRVDDVKRKLRRS</sequence>
<evidence type="ECO:0000259" key="4">
    <source>
        <dbReference type="PROSITE" id="PS50102"/>
    </source>
</evidence>
<keyword evidence="6" id="KW-1185">Reference proteome</keyword>